<organism evidence="4 5">
    <name type="scientific">Luteibaculum oceani</name>
    <dbReference type="NCBI Taxonomy" id="1294296"/>
    <lineage>
        <taxon>Bacteria</taxon>
        <taxon>Pseudomonadati</taxon>
        <taxon>Bacteroidota</taxon>
        <taxon>Flavobacteriia</taxon>
        <taxon>Flavobacteriales</taxon>
        <taxon>Luteibaculaceae</taxon>
        <taxon>Luteibaculum</taxon>
    </lineage>
</organism>
<keyword evidence="1" id="KW-0732">Signal</keyword>
<dbReference type="AlphaFoldDB" id="A0A5C6UY99"/>
<dbReference type="InterPro" id="IPR011249">
    <property type="entry name" value="Metalloenz_LuxS/M16"/>
</dbReference>
<dbReference type="Pfam" id="PF00675">
    <property type="entry name" value="Peptidase_M16"/>
    <property type="match status" value="1"/>
</dbReference>
<evidence type="ECO:0000313" key="4">
    <source>
        <dbReference type="EMBL" id="TXC77026.1"/>
    </source>
</evidence>
<evidence type="ECO:0000313" key="5">
    <source>
        <dbReference type="Proteomes" id="UP000321168"/>
    </source>
</evidence>
<name>A0A5C6UY99_9FLAO</name>
<dbReference type="Proteomes" id="UP000321168">
    <property type="component" value="Unassembled WGS sequence"/>
</dbReference>
<accession>A0A5C6UY99</accession>
<dbReference type="EMBL" id="VORB01000008">
    <property type="protein sequence ID" value="TXC77026.1"/>
    <property type="molecule type" value="Genomic_DNA"/>
</dbReference>
<dbReference type="InterPro" id="IPR011765">
    <property type="entry name" value="Pept_M16_N"/>
</dbReference>
<evidence type="ECO:0000259" key="3">
    <source>
        <dbReference type="Pfam" id="PF05193"/>
    </source>
</evidence>
<dbReference type="GO" id="GO:0046872">
    <property type="term" value="F:metal ion binding"/>
    <property type="evidence" value="ECO:0007669"/>
    <property type="project" value="InterPro"/>
</dbReference>
<reference evidence="4 5" key="1">
    <citation type="submission" date="2019-08" db="EMBL/GenBank/DDBJ databases">
        <title>Genome of Luteibaculum oceani JCM 18817.</title>
        <authorList>
            <person name="Bowman J.P."/>
        </authorList>
    </citation>
    <scope>NUCLEOTIDE SEQUENCE [LARGE SCALE GENOMIC DNA]</scope>
    <source>
        <strain evidence="4 5">JCM 18817</strain>
    </source>
</reference>
<dbReference type="OrthoDB" id="9811314at2"/>
<proteinExistence type="predicted"/>
<dbReference type="Gene3D" id="2.50.20.10">
    <property type="entry name" value="Lipoprotein localisation LolA/LolB/LppX"/>
    <property type="match status" value="1"/>
</dbReference>
<feature type="chain" id="PRO_5022993027" evidence="1">
    <location>
        <begin position="20"/>
        <end position="696"/>
    </location>
</feature>
<dbReference type="SUPFAM" id="SSF63411">
    <property type="entry name" value="LuxS/MPP-like metallohydrolase"/>
    <property type="match status" value="2"/>
</dbReference>
<comment type="caution">
    <text evidence="4">The sequence shown here is derived from an EMBL/GenBank/DDBJ whole genome shotgun (WGS) entry which is preliminary data.</text>
</comment>
<protein>
    <submittedName>
        <fullName evidence="4">Insulinase family protein</fullName>
    </submittedName>
</protein>
<dbReference type="Gene3D" id="3.30.830.10">
    <property type="entry name" value="Metalloenzyme, LuxS/M16 peptidase-like"/>
    <property type="match status" value="2"/>
</dbReference>
<dbReference type="PANTHER" id="PTHR11851:SF224">
    <property type="entry name" value="PROCESSING PROTEASE"/>
    <property type="match status" value="1"/>
</dbReference>
<dbReference type="RefSeq" id="WP_147014914.1">
    <property type="nucleotide sequence ID" value="NZ_VORB01000008.1"/>
</dbReference>
<feature type="domain" description="Peptidase M16 N-terminal" evidence="2">
    <location>
        <begin position="77"/>
        <end position="176"/>
    </location>
</feature>
<feature type="signal peptide" evidence="1">
    <location>
        <begin position="1"/>
        <end position="19"/>
    </location>
</feature>
<feature type="domain" description="Peptidase M16 C-terminal" evidence="3">
    <location>
        <begin position="198"/>
        <end position="376"/>
    </location>
</feature>
<evidence type="ECO:0000259" key="2">
    <source>
        <dbReference type="Pfam" id="PF00675"/>
    </source>
</evidence>
<gene>
    <name evidence="4" type="ORF">FRX97_09170</name>
</gene>
<dbReference type="InterPro" id="IPR050361">
    <property type="entry name" value="MPP/UQCRC_Complex"/>
</dbReference>
<dbReference type="PANTHER" id="PTHR11851">
    <property type="entry name" value="METALLOPROTEASE"/>
    <property type="match status" value="1"/>
</dbReference>
<keyword evidence="5" id="KW-1185">Reference proteome</keyword>
<dbReference type="InterPro" id="IPR007863">
    <property type="entry name" value="Peptidase_M16_C"/>
</dbReference>
<sequence length="696" mass="76542">MKKLSILFFCVTLAVSVFAQVDRSKAPAPGPAPKIQIGESETFTLENGLKVILVENHKRPVISYSLTLDYVPFMEGEIAGNASLAGSLLRAGTTSKNKEQIDKSIDFIGANFSTYATGFYASSLTKHTDKLLGIVSDVLLNPTFPKDQLEAEKKKTISGIQAGKEDPNAIMSNVSKALRYGKDHPYGEIETEETVANVSVESCKEFYNTYFRPNIAYLVIVGDITKAEAEKKVKKYFGAWQQAEVPMAVMPEVKGPEGTQVCFVPKTGAVQSVINVTYPVDLKPGAPDAIPSSVMNNILGGGVFSGRLMQNLREDKAYTYGARSSLSTDQYVGSFTAFASVRNEVTDSSVTEFLYELDRLTKEPVSKDDLSLVKNSMNGSFARALESPQTVANFALNIERYKLPKDYYANYLARLSSVSIEEVKQMAQKYIKPNNSLVIVVGNKDVAKSLEKFDADGEVTFYDFYGNEADATERKPAPEGMTAQNVFDNFVLKFTQSEDMKSALKKIKKLKDITTKGTASIQGNEIKMVTYQKAPNLFSQSIMVQGNVIQKQTFDGKKGVSISFQGRKEMEGDDLKKMEVQALLVPELEYQNLGYKSTLLGVEPVNGEDAYVVEITATVGEPSTHFYSVERGVKLQEIVTAETPNGAVTTVQSFDDFKDVKGYVFAHKMSISGPQSLVIEMDEVKVNSNVSSDLFK</sequence>
<dbReference type="Pfam" id="PF05193">
    <property type="entry name" value="Peptidase_M16_C"/>
    <property type="match status" value="1"/>
</dbReference>
<evidence type="ECO:0000256" key="1">
    <source>
        <dbReference type="SAM" id="SignalP"/>
    </source>
</evidence>